<dbReference type="InterPro" id="IPR013758">
    <property type="entry name" value="Topo_IIA_A/C_ab"/>
</dbReference>
<evidence type="ECO:0000256" key="4">
    <source>
        <dbReference type="ARBA" id="ARBA00022741"/>
    </source>
</evidence>
<keyword evidence="12" id="KW-1185">Reference proteome</keyword>
<dbReference type="EMBL" id="MU167222">
    <property type="protein sequence ID" value="KAG0150113.1"/>
    <property type="molecule type" value="Genomic_DNA"/>
</dbReference>
<comment type="catalytic activity">
    <reaction evidence="1">
        <text>ATP-dependent breakage, passage and rejoining of double-stranded DNA.</text>
        <dbReference type="EC" id="5.6.2.2"/>
    </reaction>
</comment>
<dbReference type="SUPFAM" id="SSF56719">
    <property type="entry name" value="Type II DNA topoisomerase"/>
    <property type="match status" value="1"/>
</dbReference>
<keyword evidence="5" id="KW-0067">ATP-binding</keyword>
<keyword evidence="6" id="KW-0799">Topoisomerase</keyword>
<dbReference type="GO" id="GO:0005524">
    <property type="term" value="F:ATP binding"/>
    <property type="evidence" value="ECO:0007669"/>
    <property type="project" value="UniProtKB-KW"/>
</dbReference>
<dbReference type="InterPro" id="IPR013760">
    <property type="entry name" value="Topo_IIA-like_dom_sf"/>
</dbReference>
<evidence type="ECO:0000256" key="2">
    <source>
        <dbReference type="ARBA" id="ARBA00001946"/>
    </source>
</evidence>
<evidence type="ECO:0000313" key="11">
    <source>
        <dbReference type="EMBL" id="KAG0150113.1"/>
    </source>
</evidence>
<evidence type="ECO:0000256" key="5">
    <source>
        <dbReference type="ARBA" id="ARBA00022840"/>
    </source>
</evidence>
<evidence type="ECO:0000256" key="7">
    <source>
        <dbReference type="ARBA" id="ARBA00023125"/>
    </source>
</evidence>
<dbReference type="AlphaFoldDB" id="A0A9P6TGT8"/>
<dbReference type="GO" id="GO:0000712">
    <property type="term" value="P:resolution of meiotic recombination intermediates"/>
    <property type="evidence" value="ECO:0007669"/>
    <property type="project" value="TreeGrafter"/>
</dbReference>
<dbReference type="OrthoDB" id="276498at2759"/>
<dbReference type="PANTHER" id="PTHR10169">
    <property type="entry name" value="DNA TOPOISOMERASE/GYRASE"/>
    <property type="match status" value="1"/>
</dbReference>
<evidence type="ECO:0000256" key="8">
    <source>
        <dbReference type="ARBA" id="ARBA00023235"/>
    </source>
</evidence>
<dbReference type="GO" id="GO:0003677">
    <property type="term" value="F:DNA binding"/>
    <property type="evidence" value="ECO:0007669"/>
    <property type="project" value="UniProtKB-UniRule"/>
</dbReference>
<accession>A0A9P6TGT8</accession>
<comment type="caution">
    <text evidence="11">The sequence shown here is derived from an EMBL/GenBank/DDBJ whole genome shotgun (WGS) entry which is preliminary data.</text>
</comment>
<dbReference type="PANTHER" id="PTHR10169:SF38">
    <property type="entry name" value="DNA TOPOISOMERASE 2"/>
    <property type="match status" value="1"/>
</dbReference>
<dbReference type="GO" id="GO:0006265">
    <property type="term" value="P:DNA topological change"/>
    <property type="evidence" value="ECO:0007669"/>
    <property type="project" value="InterPro"/>
</dbReference>
<dbReference type="EC" id="5.6.2.2" evidence="3"/>
<evidence type="ECO:0000256" key="1">
    <source>
        <dbReference type="ARBA" id="ARBA00000185"/>
    </source>
</evidence>
<name>A0A9P6TGT8_9BASI</name>
<keyword evidence="4" id="KW-0547">Nucleotide-binding</keyword>
<dbReference type="Gene3D" id="3.30.1360.40">
    <property type="match status" value="1"/>
</dbReference>
<keyword evidence="7 9" id="KW-0238">DNA-binding</keyword>
<evidence type="ECO:0000256" key="3">
    <source>
        <dbReference type="ARBA" id="ARBA00012895"/>
    </source>
</evidence>
<dbReference type="Proteomes" id="UP000886653">
    <property type="component" value="Unassembled WGS sequence"/>
</dbReference>
<dbReference type="Gene3D" id="3.90.199.10">
    <property type="entry name" value="Topoisomerase II, domain 5"/>
    <property type="match status" value="1"/>
</dbReference>
<dbReference type="GO" id="GO:0005634">
    <property type="term" value="C:nucleus"/>
    <property type="evidence" value="ECO:0007669"/>
    <property type="project" value="TreeGrafter"/>
</dbReference>
<protein>
    <recommendedName>
        <fullName evidence="3">DNA topoisomerase (ATP-hydrolyzing)</fullName>
        <ecNumber evidence="3">5.6.2.2</ecNumber>
    </recommendedName>
</protein>
<proteinExistence type="predicted"/>
<dbReference type="InterPro" id="IPR050634">
    <property type="entry name" value="DNA_Topoisomerase_II"/>
</dbReference>
<comment type="caution">
    <text evidence="9">Lacks conserved residue(s) required for the propagation of feature annotation.</text>
</comment>
<comment type="cofactor">
    <cofactor evidence="2">
        <name>Mg(2+)</name>
        <dbReference type="ChEBI" id="CHEBI:18420"/>
    </cofactor>
</comment>
<dbReference type="InterPro" id="IPR002205">
    <property type="entry name" value="Topo_IIA_dom_A"/>
</dbReference>
<dbReference type="GO" id="GO:0000819">
    <property type="term" value="P:sister chromatid segregation"/>
    <property type="evidence" value="ECO:0007669"/>
    <property type="project" value="TreeGrafter"/>
</dbReference>
<evidence type="ECO:0000256" key="6">
    <source>
        <dbReference type="ARBA" id="ARBA00023029"/>
    </source>
</evidence>
<keyword evidence="8" id="KW-0413">Isomerase</keyword>
<dbReference type="PROSITE" id="PS52040">
    <property type="entry name" value="TOPO_IIA"/>
    <property type="match status" value="1"/>
</dbReference>
<evidence type="ECO:0000259" key="10">
    <source>
        <dbReference type="PROSITE" id="PS52040"/>
    </source>
</evidence>
<sequence>MQIEPEWYVPNLPMVLVNGSSGIGTGWSSDKPNYNPIGFTGEFNIKGPGKYKVLRVWDQLDPETLDVTELPIRFWNLAYKKQLEAWITTNDKALALVKDKG</sequence>
<organism evidence="11 12">
    <name type="scientific">Cronartium quercuum f. sp. fusiforme G11</name>
    <dbReference type="NCBI Taxonomy" id="708437"/>
    <lineage>
        <taxon>Eukaryota</taxon>
        <taxon>Fungi</taxon>
        <taxon>Dikarya</taxon>
        <taxon>Basidiomycota</taxon>
        <taxon>Pucciniomycotina</taxon>
        <taxon>Pucciniomycetes</taxon>
        <taxon>Pucciniales</taxon>
        <taxon>Coleosporiaceae</taxon>
        <taxon>Cronartium</taxon>
    </lineage>
</organism>
<dbReference type="GO" id="GO:0003918">
    <property type="term" value="F:DNA topoisomerase type II (double strand cut, ATP-hydrolyzing) activity"/>
    <property type="evidence" value="ECO:0007669"/>
    <property type="project" value="UniProtKB-EC"/>
</dbReference>
<feature type="domain" description="Topo IIA-type catalytic" evidence="10">
    <location>
        <begin position="1"/>
        <end position="101"/>
    </location>
</feature>
<gene>
    <name evidence="11" type="ORF">CROQUDRAFT_88401</name>
</gene>
<evidence type="ECO:0000313" key="12">
    <source>
        <dbReference type="Proteomes" id="UP000886653"/>
    </source>
</evidence>
<dbReference type="Pfam" id="PF00521">
    <property type="entry name" value="DNA_topoisoIV"/>
    <property type="match status" value="1"/>
</dbReference>
<evidence type="ECO:0000256" key="9">
    <source>
        <dbReference type="PROSITE-ProRule" id="PRU01384"/>
    </source>
</evidence>
<reference evidence="11" key="1">
    <citation type="submission" date="2013-11" db="EMBL/GenBank/DDBJ databases">
        <title>Genome sequence of the fusiform rust pathogen reveals effectors for host alternation and coevolution with pine.</title>
        <authorList>
            <consortium name="DOE Joint Genome Institute"/>
            <person name="Smith K."/>
            <person name="Pendleton A."/>
            <person name="Kubisiak T."/>
            <person name="Anderson C."/>
            <person name="Salamov A."/>
            <person name="Aerts A."/>
            <person name="Riley R."/>
            <person name="Clum A."/>
            <person name="Lindquist E."/>
            <person name="Ence D."/>
            <person name="Campbell M."/>
            <person name="Kronenberg Z."/>
            <person name="Feau N."/>
            <person name="Dhillon B."/>
            <person name="Hamelin R."/>
            <person name="Burleigh J."/>
            <person name="Smith J."/>
            <person name="Yandell M."/>
            <person name="Nelson C."/>
            <person name="Grigoriev I."/>
            <person name="Davis J."/>
        </authorList>
    </citation>
    <scope>NUCLEOTIDE SEQUENCE</scope>
    <source>
        <strain evidence="11">G11</strain>
    </source>
</reference>